<evidence type="ECO:0000259" key="2">
    <source>
        <dbReference type="Pfam" id="PF01051"/>
    </source>
</evidence>
<dbReference type="EMBL" id="JAQOND010000032">
    <property type="protein sequence ID" value="MDC2828426.1"/>
    <property type="molecule type" value="Genomic_DNA"/>
</dbReference>
<name>A0AAJ1HSH8_LIMMU</name>
<dbReference type="InterPro" id="IPR000525">
    <property type="entry name" value="Initiator_Rep_WH1"/>
</dbReference>
<dbReference type="InterPro" id="IPR036388">
    <property type="entry name" value="WH-like_DNA-bd_sf"/>
</dbReference>
<proteinExistence type="inferred from homology"/>
<dbReference type="Pfam" id="PF01051">
    <property type="entry name" value="Rep3_N"/>
    <property type="match status" value="1"/>
</dbReference>
<comment type="similarity">
    <text evidence="1">Belongs to the initiator RepB protein family.</text>
</comment>
<dbReference type="GO" id="GO:0003887">
    <property type="term" value="F:DNA-directed DNA polymerase activity"/>
    <property type="evidence" value="ECO:0007669"/>
    <property type="project" value="InterPro"/>
</dbReference>
<evidence type="ECO:0000256" key="1">
    <source>
        <dbReference type="ARBA" id="ARBA00038283"/>
    </source>
</evidence>
<dbReference type="RefSeq" id="WP_272207376.1">
    <property type="nucleotide sequence ID" value="NZ_JAQONC010000001.1"/>
</dbReference>
<sequence>MANEIIKHGNRLSTLSNTLLNTNGKKESLEYAIAHYKLIDTHILPDDLIKLFEMAVGAYDSTSDSNEVELDKELVYDLLDIKGDSRSERLEQALVDLHQHAVFTVRRKEDDGTETTITISPISSTRYNSASNKIKLRFDRDLLPYISMLQIRLDTATTAVIPKTSKSKPTVKQHRS</sequence>
<dbReference type="AlphaFoldDB" id="A0AAJ1HSH8"/>
<feature type="domain" description="Initiator Rep protein WH1" evidence="2">
    <location>
        <begin position="49"/>
        <end position="150"/>
    </location>
</feature>
<accession>A0AAJ1HSH8</accession>
<dbReference type="Proteomes" id="UP001218021">
    <property type="component" value="Unassembled WGS sequence"/>
</dbReference>
<dbReference type="SUPFAM" id="SSF46785">
    <property type="entry name" value="Winged helix' DNA-binding domain"/>
    <property type="match status" value="1"/>
</dbReference>
<reference evidence="3" key="1">
    <citation type="submission" date="2023-01" db="EMBL/GenBank/DDBJ databases">
        <title>Genome analysis of 13 Lactobacillus isolated from gut of wild boar.</title>
        <authorList>
            <person name="Papp P."/>
            <person name="Libisch B."/>
            <person name="Nagy T."/>
            <person name="Olasz F."/>
        </authorList>
    </citation>
    <scope>NUCLEOTIDE SEQUENCE</scope>
    <source>
        <strain evidence="3">F108</strain>
    </source>
</reference>
<comment type="caution">
    <text evidence="3">The sequence shown here is derived from an EMBL/GenBank/DDBJ whole genome shotgun (WGS) entry which is preliminary data.</text>
</comment>
<dbReference type="GO" id="GO:0006270">
    <property type="term" value="P:DNA replication initiation"/>
    <property type="evidence" value="ECO:0007669"/>
    <property type="project" value="InterPro"/>
</dbReference>
<evidence type="ECO:0000313" key="3">
    <source>
        <dbReference type="EMBL" id="MDC2828426.1"/>
    </source>
</evidence>
<organism evidence="3 4">
    <name type="scientific">Limosilactobacillus mucosae</name>
    <name type="common">Lactobacillus mucosae</name>
    <dbReference type="NCBI Taxonomy" id="97478"/>
    <lineage>
        <taxon>Bacteria</taxon>
        <taxon>Bacillati</taxon>
        <taxon>Bacillota</taxon>
        <taxon>Bacilli</taxon>
        <taxon>Lactobacillales</taxon>
        <taxon>Lactobacillaceae</taxon>
        <taxon>Limosilactobacillus</taxon>
    </lineage>
</organism>
<dbReference type="Gene3D" id="1.10.10.10">
    <property type="entry name" value="Winged helix-like DNA-binding domain superfamily/Winged helix DNA-binding domain"/>
    <property type="match status" value="1"/>
</dbReference>
<evidence type="ECO:0000313" key="4">
    <source>
        <dbReference type="Proteomes" id="UP001218021"/>
    </source>
</evidence>
<protein>
    <submittedName>
        <fullName evidence="3">RepB family plasmid replication initiator protein</fullName>
    </submittedName>
</protein>
<gene>
    <name evidence="3" type="ORF">PO158_09055</name>
</gene>
<dbReference type="InterPro" id="IPR036390">
    <property type="entry name" value="WH_DNA-bd_sf"/>
</dbReference>